<protein>
    <recommendedName>
        <fullName evidence="2">3'-phosphate/5'-hydroxy nucleic acid ligase</fullName>
        <ecNumber evidence="2">6.5.1.8</ecNumber>
    </recommendedName>
</protein>
<keyword evidence="3" id="KW-0436">Ligase</keyword>
<sequence>MKRINHKLLSWASILEEGTRQQAELTSERPFIRPHVALMPDAHLGKGATVGSVIPTEGAVMPAAVGVDIGCGMMAVRAQFSLDELTAAGCRHGLAPLHDAIARRVPLSAGRYNRARTRTARPRLRELRELADAAGFDPADYASNWELQLGSLGSGNHFIEVSADEQDRVWLFLHTGSRGVGNKIAQQHIDVARQERAHEALPDQDLAHLSEGTESFAAYIRQMRWAQEFARLNREEIMDRVVDALADWMRTDVERLETINTHHNYTVREHHFGRDVWLTRKGAIDAAEGVRGLIPGSMGTASYIVTGKGNALSLNSSPHGAGRNFSRTAARKRFSRESLDKAMRGVAWGHSTAFLDEHPEAYKDIDVVMADAADLVTVDHTLRQVVNVKGD</sequence>
<dbReference type="EC" id="6.5.1.8" evidence="2"/>
<dbReference type="InterPro" id="IPR036025">
    <property type="entry name" value="RtcB-like_sf"/>
</dbReference>
<evidence type="ECO:0000256" key="1">
    <source>
        <dbReference type="ARBA" id="ARBA00001936"/>
    </source>
</evidence>
<reference evidence="10 11" key="1">
    <citation type="submission" date="2020-04" db="EMBL/GenBank/DDBJ databases">
        <authorList>
            <person name="Klaysubun C."/>
            <person name="Duangmal K."/>
            <person name="Lipun K."/>
        </authorList>
    </citation>
    <scope>NUCLEOTIDE SEQUENCE [LARGE SCALE GENOMIC DNA]</scope>
    <source>
        <strain evidence="10 11">K10HN5</strain>
    </source>
</reference>
<dbReference type="Gene3D" id="3.90.1860.10">
    <property type="entry name" value="tRNA-splicing ligase RtcB"/>
    <property type="match status" value="1"/>
</dbReference>
<evidence type="ECO:0000256" key="8">
    <source>
        <dbReference type="ARBA" id="ARBA00023211"/>
    </source>
</evidence>
<dbReference type="PANTHER" id="PTHR43749">
    <property type="entry name" value="RNA-SPLICING LIGASE RTCB"/>
    <property type="match status" value="1"/>
</dbReference>
<dbReference type="Pfam" id="PF01139">
    <property type="entry name" value="RtcB"/>
    <property type="match status" value="1"/>
</dbReference>
<evidence type="ECO:0000256" key="5">
    <source>
        <dbReference type="ARBA" id="ARBA00022741"/>
    </source>
</evidence>
<evidence type="ECO:0000256" key="9">
    <source>
        <dbReference type="ARBA" id="ARBA00047746"/>
    </source>
</evidence>
<keyword evidence="4" id="KW-0479">Metal-binding</keyword>
<comment type="cofactor">
    <cofactor evidence="1">
        <name>Mn(2+)</name>
        <dbReference type="ChEBI" id="CHEBI:29035"/>
    </cofactor>
</comment>
<keyword evidence="11" id="KW-1185">Reference proteome</keyword>
<evidence type="ECO:0000256" key="4">
    <source>
        <dbReference type="ARBA" id="ARBA00022723"/>
    </source>
</evidence>
<dbReference type="PANTHER" id="PTHR43749:SF2">
    <property type="entry name" value="RNA-SPLICING LIGASE RTCB"/>
    <property type="match status" value="1"/>
</dbReference>
<proteinExistence type="predicted"/>
<dbReference type="SUPFAM" id="SSF103365">
    <property type="entry name" value="Hypothetical protein PH1602"/>
    <property type="match status" value="1"/>
</dbReference>
<dbReference type="Proteomes" id="UP000820669">
    <property type="component" value="Unassembled WGS sequence"/>
</dbReference>
<keyword evidence="5" id="KW-0547">Nucleotide-binding</keyword>
<comment type="caution">
    <text evidence="10">The sequence shown here is derived from an EMBL/GenBank/DDBJ whole genome shotgun (WGS) entry which is preliminary data.</text>
</comment>
<dbReference type="InterPro" id="IPR001233">
    <property type="entry name" value="RtcB"/>
</dbReference>
<dbReference type="RefSeq" id="WP_169385190.1">
    <property type="nucleotide sequence ID" value="NZ_JAAXLA010000094.1"/>
</dbReference>
<gene>
    <name evidence="10" type="ORF">HF526_30895</name>
</gene>
<accession>A0ABX1SLG8</accession>
<dbReference type="EMBL" id="JAAXLA010000094">
    <property type="protein sequence ID" value="NMI01673.1"/>
    <property type="molecule type" value="Genomic_DNA"/>
</dbReference>
<evidence type="ECO:0000313" key="10">
    <source>
        <dbReference type="EMBL" id="NMI01673.1"/>
    </source>
</evidence>
<evidence type="ECO:0000256" key="2">
    <source>
        <dbReference type="ARBA" id="ARBA00012726"/>
    </source>
</evidence>
<evidence type="ECO:0000313" key="11">
    <source>
        <dbReference type="Proteomes" id="UP000820669"/>
    </source>
</evidence>
<name>A0ABX1SLG8_9PSEU</name>
<dbReference type="InterPro" id="IPR052915">
    <property type="entry name" value="RtcB-like"/>
</dbReference>
<evidence type="ECO:0000256" key="3">
    <source>
        <dbReference type="ARBA" id="ARBA00022598"/>
    </source>
</evidence>
<evidence type="ECO:0000256" key="6">
    <source>
        <dbReference type="ARBA" id="ARBA00022800"/>
    </source>
</evidence>
<comment type="catalytic activity">
    <reaction evidence="9">
        <text>a 3'-end 3'-phospho-ribonucleotide-RNA + a 5'-end dephospho-ribonucleoside-RNA + GTP = a ribonucleotidyl-ribonucleotide-RNA + GMP + diphosphate</text>
        <dbReference type="Rhea" id="RHEA:68076"/>
        <dbReference type="Rhea" id="RHEA-COMP:10463"/>
        <dbReference type="Rhea" id="RHEA-COMP:13936"/>
        <dbReference type="Rhea" id="RHEA-COMP:17355"/>
        <dbReference type="ChEBI" id="CHEBI:33019"/>
        <dbReference type="ChEBI" id="CHEBI:37565"/>
        <dbReference type="ChEBI" id="CHEBI:58115"/>
        <dbReference type="ChEBI" id="CHEBI:83062"/>
        <dbReference type="ChEBI" id="CHEBI:138284"/>
        <dbReference type="ChEBI" id="CHEBI:173118"/>
        <dbReference type="EC" id="6.5.1.8"/>
    </reaction>
</comment>
<keyword evidence="7" id="KW-0342">GTP-binding</keyword>
<evidence type="ECO:0000256" key="7">
    <source>
        <dbReference type="ARBA" id="ARBA00023134"/>
    </source>
</evidence>
<keyword evidence="8" id="KW-0464">Manganese</keyword>
<keyword evidence="6" id="KW-0692">RNA repair</keyword>
<organism evidence="10 11">
    <name type="scientific">Pseudonocardia acidicola</name>
    <dbReference type="NCBI Taxonomy" id="2724939"/>
    <lineage>
        <taxon>Bacteria</taxon>
        <taxon>Bacillati</taxon>
        <taxon>Actinomycetota</taxon>
        <taxon>Actinomycetes</taxon>
        <taxon>Pseudonocardiales</taxon>
        <taxon>Pseudonocardiaceae</taxon>
        <taxon>Pseudonocardia</taxon>
    </lineage>
</organism>